<evidence type="ECO:0000256" key="2">
    <source>
        <dbReference type="RuleBase" id="RU003615"/>
    </source>
</evidence>
<keyword evidence="7" id="KW-1185">Reference proteome</keyword>
<dbReference type="SUPFAM" id="SSF51445">
    <property type="entry name" value="(Trans)glycosidases"/>
    <property type="match status" value="1"/>
</dbReference>
<keyword evidence="3" id="KW-0378">Hydrolase</keyword>
<evidence type="ECO:0000313" key="6">
    <source>
        <dbReference type="EMBL" id="KLE34947.1"/>
    </source>
</evidence>
<dbReference type="GO" id="GO:0043169">
    <property type="term" value="F:cation binding"/>
    <property type="evidence" value="ECO:0007669"/>
    <property type="project" value="InterPro"/>
</dbReference>
<dbReference type="PANTHER" id="PTHR10357">
    <property type="entry name" value="ALPHA-AMYLASE FAMILY MEMBER"/>
    <property type="match status" value="1"/>
</dbReference>
<keyword evidence="3" id="KW-0119">Carbohydrate metabolism</keyword>
<dbReference type="Proteomes" id="UP000053464">
    <property type="component" value="Unassembled WGS sequence"/>
</dbReference>
<dbReference type="InterPro" id="IPR006047">
    <property type="entry name" value="GH13_cat_dom"/>
</dbReference>
<evidence type="ECO:0000259" key="5">
    <source>
        <dbReference type="SMART" id="SM00642"/>
    </source>
</evidence>
<dbReference type="GO" id="GO:0016829">
    <property type="term" value="F:lyase activity"/>
    <property type="evidence" value="ECO:0007669"/>
    <property type="project" value="UniProtKB-KW"/>
</dbReference>
<dbReference type="PRINTS" id="PR00110">
    <property type="entry name" value="ALPHAAMYLASE"/>
</dbReference>
<dbReference type="InterPro" id="IPR017853">
    <property type="entry name" value="GH"/>
</dbReference>
<gene>
    <name evidence="6" type="ORF">AAW00_00050</name>
</gene>
<dbReference type="PATRIC" id="fig|1581420.6.peg.10"/>
<protein>
    <recommendedName>
        <fullName evidence="3">Alpha-amylase</fullName>
        <ecNumber evidence="3">3.2.1.1</ecNumber>
    </recommendedName>
</protein>
<feature type="domain" description="Glycosyl hydrolase family 13 catalytic" evidence="5">
    <location>
        <begin position="52"/>
        <end position="372"/>
    </location>
</feature>
<reference evidence="6 7" key="1">
    <citation type="submission" date="2015-04" db="EMBL/GenBank/DDBJ databases">
        <title>The draft genome sequence of Erythrobacter luteus KA37.</title>
        <authorList>
            <person name="Zhuang L."/>
            <person name="Liu Y."/>
            <person name="Shao Z."/>
        </authorList>
    </citation>
    <scope>NUCLEOTIDE SEQUENCE [LARGE SCALE GENOMIC DNA]</scope>
    <source>
        <strain evidence="6 7">KA37</strain>
    </source>
</reference>
<dbReference type="STRING" id="1581420.AAW00_00050"/>
<dbReference type="EMBL" id="LBHB01000001">
    <property type="protein sequence ID" value="KLE34947.1"/>
    <property type="molecule type" value="Genomic_DNA"/>
</dbReference>
<dbReference type="InterPro" id="IPR013780">
    <property type="entry name" value="Glyco_hydro_b"/>
</dbReference>
<comment type="caution">
    <text evidence="6">The sequence shown here is derived from an EMBL/GenBank/DDBJ whole genome shotgun (WGS) entry which is preliminary data.</text>
</comment>
<evidence type="ECO:0000256" key="3">
    <source>
        <dbReference type="RuleBase" id="RU361134"/>
    </source>
</evidence>
<dbReference type="Gene3D" id="3.20.20.80">
    <property type="entry name" value="Glycosidases"/>
    <property type="match status" value="1"/>
</dbReference>
<dbReference type="SMART" id="SM00642">
    <property type="entry name" value="Aamy"/>
    <property type="match status" value="1"/>
</dbReference>
<feature type="chain" id="PRO_5002581211" description="Alpha-amylase" evidence="4">
    <location>
        <begin position="19"/>
        <end position="466"/>
    </location>
</feature>
<evidence type="ECO:0000256" key="4">
    <source>
        <dbReference type="SAM" id="SignalP"/>
    </source>
</evidence>
<dbReference type="Pfam" id="PF00128">
    <property type="entry name" value="Alpha-amylase"/>
    <property type="match status" value="1"/>
</dbReference>
<accession>A0A0G9MVZ8</accession>
<dbReference type="PROSITE" id="PS51257">
    <property type="entry name" value="PROKAR_LIPOPROTEIN"/>
    <property type="match status" value="1"/>
</dbReference>
<comment type="catalytic activity">
    <reaction evidence="3">
        <text>Endohydrolysis of (1-&gt;4)-alpha-D-glucosidic linkages in polysaccharides containing three or more (1-&gt;4)-alpha-linked D-glucose units.</text>
        <dbReference type="EC" id="3.2.1.1"/>
    </reaction>
</comment>
<dbReference type="InterPro" id="IPR006046">
    <property type="entry name" value="Alpha_amylase"/>
</dbReference>
<dbReference type="OrthoDB" id="9805159at2"/>
<dbReference type="AlphaFoldDB" id="A0A0G9MVZ8"/>
<keyword evidence="3" id="KW-0326">Glycosidase</keyword>
<dbReference type="GO" id="GO:0004556">
    <property type="term" value="F:alpha-amylase activity"/>
    <property type="evidence" value="ECO:0007669"/>
    <property type="project" value="UniProtKB-UniRule"/>
</dbReference>
<evidence type="ECO:0000313" key="7">
    <source>
        <dbReference type="Proteomes" id="UP000053464"/>
    </source>
</evidence>
<dbReference type="Gene3D" id="2.60.40.1180">
    <property type="entry name" value="Golgi alpha-mannosidase II"/>
    <property type="match status" value="1"/>
</dbReference>
<name>A0A0G9MVZ8_9SPHN</name>
<sequence>MKLACLAAAPLLALSACATVPAAQTAAADPWQPQPFVQIEHPEWSRNAVLYQINTRQFTPEGTFRAAQRELPRLRELGVDILWLMPIHPIGEVNRKGTLGSPYSVRDYYAVNPEFGTEAEFRSFVDAAHAQGFRVILDLVANHTAWDNALASEHPDWYEKTWDGHFRPTPWWDWSDIIDLDWSQPGVREHVGGAMEHWVRDFGVDGFRADVAGYVPVDFWETMRARLDAIRPVFMLGEVQQTSYHRASFDATYAWDWHNATKRIAQGQSDATGLFGYYAEDESLWPRESMRMTYIENHDSNAWEGTIYENYGAALEAMTALSFTGDGLPLIHNGQEACNAKRLEFFEKDPIDWSQGENCAYGTLLHDLIRFRDANPALENGQWGATMQQVVTDRPQQMFAWVRQEGGNKVVGLFNLSAQPVTARLADGLAAGSYSEFRGNAPVRLAAGDSVTLPAWGFRLLSAGSR</sequence>
<dbReference type="RefSeq" id="WP_047002347.1">
    <property type="nucleotide sequence ID" value="NZ_LBHB01000001.1"/>
</dbReference>
<dbReference type="InterPro" id="IPR032091">
    <property type="entry name" value="Malt_amylase-like_C"/>
</dbReference>
<dbReference type="EC" id="3.2.1.1" evidence="3"/>
<organism evidence="6 7">
    <name type="scientific">Aurantiacibacter luteus</name>
    <dbReference type="NCBI Taxonomy" id="1581420"/>
    <lineage>
        <taxon>Bacteria</taxon>
        <taxon>Pseudomonadati</taxon>
        <taxon>Pseudomonadota</taxon>
        <taxon>Alphaproteobacteria</taxon>
        <taxon>Sphingomonadales</taxon>
        <taxon>Erythrobacteraceae</taxon>
        <taxon>Aurantiacibacter</taxon>
    </lineage>
</organism>
<dbReference type="CDD" id="cd11313">
    <property type="entry name" value="AmyAc_arch_bac_AmyA"/>
    <property type="match status" value="1"/>
</dbReference>
<keyword evidence="4" id="KW-0732">Signal</keyword>
<evidence type="ECO:0000256" key="1">
    <source>
        <dbReference type="ARBA" id="ARBA00008061"/>
    </source>
</evidence>
<comment type="similarity">
    <text evidence="1 2">Belongs to the glycosyl hydrolase 13 family.</text>
</comment>
<feature type="signal peptide" evidence="4">
    <location>
        <begin position="1"/>
        <end position="18"/>
    </location>
</feature>
<dbReference type="GO" id="GO:0005975">
    <property type="term" value="P:carbohydrate metabolic process"/>
    <property type="evidence" value="ECO:0007669"/>
    <property type="project" value="InterPro"/>
</dbReference>
<proteinExistence type="inferred from homology"/>
<keyword evidence="6" id="KW-0456">Lyase</keyword>
<dbReference type="SUPFAM" id="SSF51011">
    <property type="entry name" value="Glycosyl hydrolase domain"/>
    <property type="match status" value="1"/>
</dbReference>
<dbReference type="Pfam" id="PF16657">
    <property type="entry name" value="Malt_amylase_C"/>
    <property type="match status" value="1"/>
</dbReference>